<dbReference type="PANTHER" id="PTHR38457">
    <property type="entry name" value="REGULATOR ABRB-RELATED"/>
    <property type="match status" value="1"/>
</dbReference>
<accession>A0A7C9IFD4</accession>
<keyword evidence="1" id="KW-0812">Transmembrane</keyword>
<protein>
    <submittedName>
        <fullName evidence="2">AbrB family transcriptional regulator</fullName>
    </submittedName>
</protein>
<dbReference type="RefSeq" id="WP_160763355.1">
    <property type="nucleotide sequence ID" value="NZ_WUPT01000001.1"/>
</dbReference>
<feature type="transmembrane region" description="Helical" evidence="1">
    <location>
        <begin position="81"/>
        <end position="100"/>
    </location>
</feature>
<dbReference type="Pfam" id="PF05145">
    <property type="entry name" value="AbrB"/>
    <property type="match status" value="1"/>
</dbReference>
<evidence type="ECO:0000313" key="3">
    <source>
        <dbReference type="Proteomes" id="UP000480350"/>
    </source>
</evidence>
<keyword evidence="3" id="KW-1185">Reference proteome</keyword>
<dbReference type="PANTHER" id="PTHR38457:SF1">
    <property type="entry name" value="REGULATOR ABRB-RELATED"/>
    <property type="match status" value="1"/>
</dbReference>
<dbReference type="NCBIfam" id="TIGR03082">
    <property type="entry name" value="Gneg_AbrB_dup"/>
    <property type="match status" value="1"/>
</dbReference>
<feature type="transmembrane region" description="Helical" evidence="1">
    <location>
        <begin position="257"/>
        <end position="280"/>
    </location>
</feature>
<feature type="transmembrane region" description="Helical" evidence="1">
    <location>
        <begin position="300"/>
        <end position="329"/>
    </location>
</feature>
<feature type="transmembrane region" description="Helical" evidence="1">
    <location>
        <begin position="142"/>
        <end position="160"/>
    </location>
</feature>
<dbReference type="GO" id="GO:0010468">
    <property type="term" value="P:regulation of gene expression"/>
    <property type="evidence" value="ECO:0007669"/>
    <property type="project" value="InterPro"/>
</dbReference>
<name>A0A7C9IFD4_9RHOB</name>
<proteinExistence type="predicted"/>
<dbReference type="EMBL" id="WUPT01000001">
    <property type="protein sequence ID" value="MXQ07484.1"/>
    <property type="molecule type" value="Genomic_DNA"/>
</dbReference>
<dbReference type="AlphaFoldDB" id="A0A7C9IFD4"/>
<reference evidence="2 3" key="2">
    <citation type="submission" date="2020-03" db="EMBL/GenBank/DDBJ databases">
        <title>Kangsaoukella pontilimi gen. nov., sp. nov., a new member of the family Rhodobacteraceae isolated from a tidal mudflat.</title>
        <authorList>
            <person name="Kim I.S."/>
        </authorList>
    </citation>
    <scope>NUCLEOTIDE SEQUENCE [LARGE SCALE GENOMIC DNA]</scope>
    <source>
        <strain evidence="2 3">GH1-50</strain>
    </source>
</reference>
<feature type="transmembrane region" description="Helical" evidence="1">
    <location>
        <begin position="228"/>
        <end position="245"/>
    </location>
</feature>
<comment type="caution">
    <text evidence="2">The sequence shown here is derived from an EMBL/GenBank/DDBJ whole genome shotgun (WGS) entry which is preliminary data.</text>
</comment>
<dbReference type="InterPro" id="IPR017516">
    <property type="entry name" value="AbrB_dup"/>
</dbReference>
<gene>
    <name evidence="2" type="ORF">GQ651_06445</name>
</gene>
<feature type="transmembrane region" description="Helical" evidence="1">
    <location>
        <begin position="25"/>
        <end position="45"/>
    </location>
</feature>
<feature type="transmembrane region" description="Helical" evidence="1">
    <location>
        <begin position="57"/>
        <end position="75"/>
    </location>
</feature>
<keyword evidence="1" id="KW-0472">Membrane</keyword>
<feature type="transmembrane region" description="Helical" evidence="1">
    <location>
        <begin position="199"/>
        <end position="222"/>
    </location>
</feature>
<keyword evidence="1" id="KW-1133">Transmembrane helix</keyword>
<evidence type="ECO:0000256" key="1">
    <source>
        <dbReference type="SAM" id="Phobius"/>
    </source>
</evidence>
<dbReference type="Proteomes" id="UP000480350">
    <property type="component" value="Unassembled WGS sequence"/>
</dbReference>
<sequence>MIPVINSFIIGLAGVGLFKVTGLPLPWLLGPLFACLVAALFRIPMRGIRPLNESMRTILGVAVGSTMTPAVIATLPDMWPTLLLVPLMVAAIGVIGVPYFQRVWGYDFPTAYYSTMPGGLQDMLAFGEEAGGNVRAMSLIHATRVLVIVVALPFLLRGIWEADLSNPPGAPITTVPPGELLLMVACAGIGWWAAKRVGLFGATILGPLIATALAASLGWLHFRPPAEAVWAAQFFIGVTIGGKYAGITAEEVRRDLVAGFGFCLILILLTLVFVEAIYVLGLAPGQEALLAFAPGGQAELTVLALIVGADVAFVVAHHVLRLFVVILGAPLAARAMSRRPAPPDPD</sequence>
<reference evidence="2 3" key="1">
    <citation type="submission" date="2019-12" db="EMBL/GenBank/DDBJ databases">
        <authorList>
            <person name="Lee S.D."/>
        </authorList>
    </citation>
    <scope>NUCLEOTIDE SEQUENCE [LARGE SCALE GENOMIC DNA]</scope>
    <source>
        <strain evidence="2 3">GH1-50</strain>
    </source>
</reference>
<dbReference type="PIRSF" id="PIRSF038991">
    <property type="entry name" value="Protein_AbrB"/>
    <property type="match status" value="1"/>
</dbReference>
<organism evidence="2 3">
    <name type="scientific">Kangsaoukella pontilimi</name>
    <dbReference type="NCBI Taxonomy" id="2691042"/>
    <lineage>
        <taxon>Bacteria</taxon>
        <taxon>Pseudomonadati</taxon>
        <taxon>Pseudomonadota</taxon>
        <taxon>Alphaproteobacteria</taxon>
        <taxon>Rhodobacterales</taxon>
        <taxon>Paracoccaceae</taxon>
        <taxon>Kangsaoukella</taxon>
    </lineage>
</organism>
<dbReference type="GO" id="GO:0016020">
    <property type="term" value="C:membrane"/>
    <property type="evidence" value="ECO:0007669"/>
    <property type="project" value="InterPro"/>
</dbReference>
<dbReference type="InterPro" id="IPR007820">
    <property type="entry name" value="AbrB_fam"/>
</dbReference>
<feature type="transmembrane region" description="Helical" evidence="1">
    <location>
        <begin position="172"/>
        <end position="192"/>
    </location>
</feature>
<evidence type="ECO:0000313" key="2">
    <source>
        <dbReference type="EMBL" id="MXQ07484.1"/>
    </source>
</evidence>